<dbReference type="PATRIC" id="fig|592029.3.peg.2696"/>
<accession>L7WCP8</accession>
<dbReference type="Proteomes" id="UP000011173">
    <property type="component" value="Chromosome"/>
</dbReference>
<sequence>MIYEIPITRYILLIPNSITNYNSAFAKARTQQTKSLDRTFVF</sequence>
<dbReference type="HOGENOM" id="CLU_3254846_0_0_10"/>
<reference evidence="1 2" key="1">
    <citation type="journal article" date="2013" name="Genome Biol. Evol.">
        <title>Genomic makeup of the marine flavobacterium Nonlabens (Donghaeana) dokdonensis DSW-6 and identification of a novel class of rhodopsins.</title>
        <authorList>
            <person name="Kwon S.K."/>
            <person name="Kim B.K."/>
            <person name="Song J.Y."/>
            <person name="Kwak M.J."/>
            <person name="Lee C.H."/>
            <person name="Yoon J.H."/>
            <person name="Oh T.K."/>
            <person name="Kim J.F."/>
        </authorList>
    </citation>
    <scope>NUCLEOTIDE SEQUENCE [LARGE SCALE GENOMIC DNA]</scope>
    <source>
        <strain evidence="2">DSM 17205 / KCTC 12402 / DSW-6</strain>
    </source>
</reference>
<name>L7WCP8_NONDD</name>
<dbReference type="AlphaFoldDB" id="L7WCP8"/>
<evidence type="ECO:0000313" key="2">
    <source>
        <dbReference type="Proteomes" id="UP000011173"/>
    </source>
</evidence>
<dbReference type="STRING" id="592029.DDD_2717"/>
<protein>
    <submittedName>
        <fullName evidence="1">Uncharacterized protein</fullName>
    </submittedName>
</protein>
<evidence type="ECO:0000313" key="1">
    <source>
        <dbReference type="EMBL" id="AGC77844.1"/>
    </source>
</evidence>
<organism evidence="1 2">
    <name type="scientific">Nonlabens dokdonensis (strain DSM 17205 / KCTC 12402 / DSW-6)</name>
    <name type="common">Donghaeana dokdonensis</name>
    <dbReference type="NCBI Taxonomy" id="592029"/>
    <lineage>
        <taxon>Bacteria</taxon>
        <taxon>Pseudomonadati</taxon>
        <taxon>Bacteroidota</taxon>
        <taxon>Flavobacteriia</taxon>
        <taxon>Flavobacteriales</taxon>
        <taxon>Flavobacteriaceae</taxon>
        <taxon>Nonlabens</taxon>
    </lineage>
</organism>
<dbReference type="KEGG" id="ndo:DDD_2717"/>
<gene>
    <name evidence="1" type="ordered locus">DDD_2717</name>
</gene>
<dbReference type="EMBL" id="CP001397">
    <property type="protein sequence ID" value="AGC77844.1"/>
    <property type="molecule type" value="Genomic_DNA"/>
</dbReference>
<proteinExistence type="predicted"/>